<dbReference type="Proteomes" id="UP000549250">
    <property type="component" value="Unassembled WGS sequence"/>
</dbReference>
<evidence type="ECO:0000313" key="1">
    <source>
        <dbReference type="EMBL" id="MBB3104086.1"/>
    </source>
</evidence>
<accession>A0A839T6K1</accession>
<sequence>MFNHTHGGAYDIQREDCIQHHNLRQDRPEQRVGHIACMFGYDLGRKFLLVLAVLLSWSATHRRQWRIKMKFHCSSCNDWHASFIAQNYDKFHAPLQRLDTSSTLAGLESKSP</sequence>
<dbReference type="AlphaFoldDB" id="A0A839T6K1"/>
<gene>
    <name evidence="1" type="ORF">FHR87_002498</name>
</gene>
<keyword evidence="2" id="KW-1185">Reference proteome</keyword>
<protein>
    <submittedName>
        <fullName evidence="1">Uncharacterized protein</fullName>
    </submittedName>
</protein>
<name>A0A839T6K1_AZOMA</name>
<organism evidence="1 2">
    <name type="scientific">Azomonas macrocytogenes</name>
    <name type="common">Azotobacter macrocytogenes</name>
    <dbReference type="NCBI Taxonomy" id="69962"/>
    <lineage>
        <taxon>Bacteria</taxon>
        <taxon>Pseudomonadati</taxon>
        <taxon>Pseudomonadota</taxon>
        <taxon>Gammaproteobacteria</taxon>
        <taxon>Pseudomonadales</taxon>
        <taxon>Pseudomonadaceae</taxon>
        <taxon>Azomonas</taxon>
    </lineage>
</organism>
<reference evidence="1 2" key="1">
    <citation type="submission" date="2020-08" db="EMBL/GenBank/DDBJ databases">
        <title>Genomic Encyclopedia of Type Strains, Phase III (KMG-III): the genomes of soil and plant-associated and newly described type strains.</title>
        <authorList>
            <person name="Whitman W."/>
        </authorList>
    </citation>
    <scope>NUCLEOTIDE SEQUENCE [LARGE SCALE GENOMIC DNA]</scope>
    <source>
        <strain evidence="1 2">CECT 4462</strain>
    </source>
</reference>
<dbReference type="EMBL" id="JACHXI010000012">
    <property type="protein sequence ID" value="MBB3104086.1"/>
    <property type="molecule type" value="Genomic_DNA"/>
</dbReference>
<proteinExistence type="predicted"/>
<evidence type="ECO:0000313" key="2">
    <source>
        <dbReference type="Proteomes" id="UP000549250"/>
    </source>
</evidence>
<comment type="caution">
    <text evidence="1">The sequence shown here is derived from an EMBL/GenBank/DDBJ whole genome shotgun (WGS) entry which is preliminary data.</text>
</comment>